<evidence type="ECO:0000256" key="3">
    <source>
        <dbReference type="ARBA" id="ARBA00023163"/>
    </source>
</evidence>
<dbReference type="SMART" id="SM00895">
    <property type="entry name" value="FCD"/>
    <property type="match status" value="1"/>
</dbReference>
<dbReference type="Gene3D" id="1.10.10.10">
    <property type="entry name" value="Winged helix-like DNA-binding domain superfamily/Winged helix DNA-binding domain"/>
    <property type="match status" value="1"/>
</dbReference>
<dbReference type="PANTHER" id="PTHR43537">
    <property type="entry name" value="TRANSCRIPTIONAL REGULATOR, GNTR FAMILY"/>
    <property type="match status" value="1"/>
</dbReference>
<dbReference type="GO" id="GO:0003677">
    <property type="term" value="F:DNA binding"/>
    <property type="evidence" value="ECO:0007669"/>
    <property type="project" value="UniProtKB-KW"/>
</dbReference>
<gene>
    <name evidence="6" type="ORF">SAMN02745172_02245</name>
</gene>
<protein>
    <submittedName>
        <fullName evidence="6">DNA-binding transcriptional regulator, GntR family</fullName>
    </submittedName>
</protein>
<evidence type="ECO:0000313" key="6">
    <source>
        <dbReference type="EMBL" id="SHO65600.1"/>
    </source>
</evidence>
<dbReference type="Pfam" id="PF07729">
    <property type="entry name" value="FCD"/>
    <property type="match status" value="1"/>
</dbReference>
<evidence type="ECO:0000256" key="4">
    <source>
        <dbReference type="SAM" id="MobiDB-lite"/>
    </source>
</evidence>
<dbReference type="InterPro" id="IPR011711">
    <property type="entry name" value="GntR_C"/>
</dbReference>
<dbReference type="PANTHER" id="PTHR43537:SF53">
    <property type="entry name" value="HTH-TYPE TRANSCRIPTIONAL REPRESSOR NANR"/>
    <property type="match status" value="1"/>
</dbReference>
<accession>A0A1M7ZL18</accession>
<dbReference type="InterPro" id="IPR000524">
    <property type="entry name" value="Tscrpt_reg_HTH_GntR"/>
</dbReference>
<keyword evidence="1" id="KW-0805">Transcription regulation</keyword>
<evidence type="ECO:0000313" key="7">
    <source>
        <dbReference type="Proteomes" id="UP000186406"/>
    </source>
</evidence>
<feature type="domain" description="HTH gntR-type" evidence="5">
    <location>
        <begin position="48"/>
        <end position="115"/>
    </location>
</feature>
<dbReference type="Proteomes" id="UP000186406">
    <property type="component" value="Unassembled WGS sequence"/>
</dbReference>
<sequence>MADDAKNDPMPQAVPGPQKPRRRGTAGRKAASDEPELIGLELRPAGLNKVERQAFAKLMDAIAERRLLPGVRLVEEDLAGIFGVSRERIRRILLVLSQHDIVRLEPNRGAFVARPSYRECRDAFESRRLIERHVVQTLASLGPARRRKIVENLRLHIENETAAVRADDRAAEIRLSGEFHLKMAAYAGNQRLVRILQDLIAQMSLAIVAHTHSHDLDCSIAEHGSLLDAILAGDAEAADRLLVAHLEHMETALAHGLQDDGSLASVLAKEH</sequence>
<dbReference type="InterPro" id="IPR008920">
    <property type="entry name" value="TF_FadR/GntR_C"/>
</dbReference>
<dbReference type="Gene3D" id="1.20.120.530">
    <property type="entry name" value="GntR ligand-binding domain-like"/>
    <property type="match status" value="1"/>
</dbReference>
<dbReference type="InterPro" id="IPR036388">
    <property type="entry name" value="WH-like_DNA-bd_sf"/>
</dbReference>
<feature type="region of interest" description="Disordered" evidence="4">
    <location>
        <begin position="1"/>
        <end position="35"/>
    </location>
</feature>
<evidence type="ECO:0000256" key="1">
    <source>
        <dbReference type="ARBA" id="ARBA00023015"/>
    </source>
</evidence>
<dbReference type="RefSeq" id="WP_084564493.1">
    <property type="nucleotide sequence ID" value="NZ_FRXO01000004.1"/>
</dbReference>
<dbReference type="OrthoDB" id="7618373at2"/>
<dbReference type="PROSITE" id="PS50949">
    <property type="entry name" value="HTH_GNTR"/>
    <property type="match status" value="1"/>
</dbReference>
<evidence type="ECO:0000256" key="2">
    <source>
        <dbReference type="ARBA" id="ARBA00023125"/>
    </source>
</evidence>
<keyword evidence="3" id="KW-0804">Transcription</keyword>
<dbReference type="GO" id="GO:0003700">
    <property type="term" value="F:DNA-binding transcription factor activity"/>
    <property type="evidence" value="ECO:0007669"/>
    <property type="project" value="InterPro"/>
</dbReference>
<dbReference type="SUPFAM" id="SSF46785">
    <property type="entry name" value="Winged helix' DNA-binding domain"/>
    <property type="match status" value="1"/>
</dbReference>
<dbReference type="STRING" id="1123029.SAMN02745172_02245"/>
<reference evidence="6 7" key="1">
    <citation type="submission" date="2016-12" db="EMBL/GenBank/DDBJ databases">
        <authorList>
            <person name="Song W.-J."/>
            <person name="Kurnit D.M."/>
        </authorList>
    </citation>
    <scope>NUCLEOTIDE SEQUENCE [LARGE SCALE GENOMIC DNA]</scope>
    <source>
        <strain evidence="6 7">DSM 19599</strain>
    </source>
</reference>
<organism evidence="6 7">
    <name type="scientific">Pseudoxanthobacter soli DSM 19599</name>
    <dbReference type="NCBI Taxonomy" id="1123029"/>
    <lineage>
        <taxon>Bacteria</taxon>
        <taxon>Pseudomonadati</taxon>
        <taxon>Pseudomonadota</taxon>
        <taxon>Alphaproteobacteria</taxon>
        <taxon>Hyphomicrobiales</taxon>
        <taxon>Segnochrobactraceae</taxon>
        <taxon>Pseudoxanthobacter</taxon>
    </lineage>
</organism>
<dbReference type="InterPro" id="IPR036390">
    <property type="entry name" value="WH_DNA-bd_sf"/>
</dbReference>
<keyword evidence="7" id="KW-1185">Reference proteome</keyword>
<evidence type="ECO:0000259" key="5">
    <source>
        <dbReference type="PROSITE" id="PS50949"/>
    </source>
</evidence>
<dbReference type="EMBL" id="FRXO01000004">
    <property type="protein sequence ID" value="SHO65600.1"/>
    <property type="molecule type" value="Genomic_DNA"/>
</dbReference>
<dbReference type="SUPFAM" id="SSF48008">
    <property type="entry name" value="GntR ligand-binding domain-like"/>
    <property type="match status" value="1"/>
</dbReference>
<dbReference type="AlphaFoldDB" id="A0A1M7ZL18"/>
<proteinExistence type="predicted"/>
<name>A0A1M7ZL18_9HYPH</name>
<dbReference type="Pfam" id="PF00392">
    <property type="entry name" value="GntR"/>
    <property type="match status" value="1"/>
</dbReference>
<keyword evidence="2 6" id="KW-0238">DNA-binding</keyword>